<accession>A0A7R9E688</accession>
<proteinExistence type="predicted"/>
<organism evidence="1">
    <name type="scientific">Timema monikensis</name>
    <dbReference type="NCBI Taxonomy" id="170555"/>
    <lineage>
        <taxon>Eukaryota</taxon>
        <taxon>Metazoa</taxon>
        <taxon>Ecdysozoa</taxon>
        <taxon>Arthropoda</taxon>
        <taxon>Hexapoda</taxon>
        <taxon>Insecta</taxon>
        <taxon>Pterygota</taxon>
        <taxon>Neoptera</taxon>
        <taxon>Polyneoptera</taxon>
        <taxon>Phasmatodea</taxon>
        <taxon>Timematodea</taxon>
        <taxon>Timematoidea</taxon>
        <taxon>Timematidae</taxon>
        <taxon>Timema</taxon>
    </lineage>
</organism>
<dbReference type="AlphaFoldDB" id="A0A7R9E688"/>
<sequence length="102" mass="11151">MCQRRGEVLTEAVLTGIVESLCLVSPRAVCASPTFSMFCTVPRSFEQAKLIHTTEIRASISPSSAVELNTTSELANYATEGPLTGVLRHVVDFHKSQDSFNY</sequence>
<dbReference type="EMBL" id="OB793339">
    <property type="protein sequence ID" value="CAD7427016.1"/>
    <property type="molecule type" value="Genomic_DNA"/>
</dbReference>
<protein>
    <submittedName>
        <fullName evidence="1">Uncharacterized protein</fullName>
    </submittedName>
</protein>
<name>A0A7R9E688_9NEOP</name>
<gene>
    <name evidence="1" type="ORF">TMSB3V08_LOCUS3881</name>
</gene>
<reference evidence="1" key="1">
    <citation type="submission" date="2020-11" db="EMBL/GenBank/DDBJ databases">
        <authorList>
            <person name="Tran Van P."/>
        </authorList>
    </citation>
    <scope>NUCLEOTIDE SEQUENCE</scope>
</reference>
<evidence type="ECO:0000313" key="1">
    <source>
        <dbReference type="EMBL" id="CAD7427016.1"/>
    </source>
</evidence>